<dbReference type="PANTHER" id="PTHR43042">
    <property type="entry name" value="SAM-DEPENDENT METHYLTRANSFERASE"/>
    <property type="match status" value="1"/>
</dbReference>
<gene>
    <name evidence="5" type="ORF">EHT25_04780</name>
</gene>
<evidence type="ECO:0000313" key="5">
    <source>
        <dbReference type="EMBL" id="RRB07101.1"/>
    </source>
</evidence>
<dbReference type="SUPFAM" id="SSF53335">
    <property type="entry name" value="S-adenosyl-L-methionine-dependent methyltransferases"/>
    <property type="match status" value="1"/>
</dbReference>
<dbReference type="GO" id="GO:0032259">
    <property type="term" value="P:methylation"/>
    <property type="evidence" value="ECO:0007669"/>
    <property type="project" value="UniProtKB-KW"/>
</dbReference>
<proteinExistence type="predicted"/>
<evidence type="ECO:0000256" key="2">
    <source>
        <dbReference type="ARBA" id="ARBA00022679"/>
    </source>
</evidence>
<comment type="caution">
    <text evidence="5">The sequence shown here is derived from an EMBL/GenBank/DDBJ whole genome shotgun (WGS) entry which is preliminary data.</text>
</comment>
<dbReference type="Proteomes" id="UP000271925">
    <property type="component" value="Unassembled WGS sequence"/>
</dbReference>
<dbReference type="CDD" id="cd02440">
    <property type="entry name" value="AdoMet_MTases"/>
    <property type="match status" value="1"/>
</dbReference>
<dbReference type="PANTHER" id="PTHR43042:SF2">
    <property type="entry name" value="SAM-DEPENDENT METHYLTRANSFERASE"/>
    <property type="match status" value="1"/>
</dbReference>
<evidence type="ECO:0000259" key="4">
    <source>
        <dbReference type="Pfam" id="PF10672"/>
    </source>
</evidence>
<keyword evidence="3" id="KW-0949">S-adenosyl-L-methionine</keyword>
<feature type="domain" description="S-adenosylmethionine-dependent methyltransferase" evidence="4">
    <location>
        <begin position="94"/>
        <end position="252"/>
    </location>
</feature>
<dbReference type="InterPro" id="IPR013780">
    <property type="entry name" value="Glyco_hydro_b"/>
</dbReference>
<name>A0A3P1C110_9BACT</name>
<dbReference type="Gene3D" id="2.60.40.1180">
    <property type="entry name" value="Golgi alpha-mannosidase II"/>
    <property type="match status" value="1"/>
</dbReference>
<dbReference type="Gene3D" id="3.40.50.150">
    <property type="entry name" value="Vaccinia Virus protein VP39"/>
    <property type="match status" value="1"/>
</dbReference>
<protein>
    <submittedName>
        <fullName evidence="5">Oxidoreductase</fullName>
    </submittedName>
</protein>
<organism evidence="5 6">
    <name type="scientific">Larkinella rosea</name>
    <dbReference type="NCBI Taxonomy" id="2025312"/>
    <lineage>
        <taxon>Bacteria</taxon>
        <taxon>Pseudomonadati</taxon>
        <taxon>Bacteroidota</taxon>
        <taxon>Cytophagia</taxon>
        <taxon>Cytophagales</taxon>
        <taxon>Spirosomataceae</taxon>
        <taxon>Larkinella</taxon>
    </lineage>
</organism>
<dbReference type="Pfam" id="PF10672">
    <property type="entry name" value="Methyltrans_SAM"/>
    <property type="match status" value="1"/>
</dbReference>
<keyword evidence="6" id="KW-1185">Reference proteome</keyword>
<dbReference type="RefSeq" id="WP_124871414.1">
    <property type="nucleotide sequence ID" value="NZ_RQJO01000007.1"/>
</dbReference>
<dbReference type="EMBL" id="RQJO01000007">
    <property type="protein sequence ID" value="RRB07101.1"/>
    <property type="molecule type" value="Genomic_DNA"/>
</dbReference>
<evidence type="ECO:0000256" key="3">
    <source>
        <dbReference type="ARBA" id="ARBA00022691"/>
    </source>
</evidence>
<sequence>MPNNRLDLLTPENWASYELIDTGGFEKLERFGLFILSRPEPQAIWPRSLSEEEWQRLPNAVFKRDKGSQEKGEWVLRPQMDEKWFIPFQQQGLNLTFKLSLSSFKHVGIFPEQAVNWPYIHQKVAGLPVSNPRVLNLFAYTGAASLAARQAGAEVTHVDAVRQVITWSRENMEASRLDNIRWVVEDALKFARREVRRGNTYHGLILDPPAYGRGPEGEKWLLEENLNDLLAVCSELLDKEHYFLIINLYSLGFSALILENLMRAHFGERPKAEFGELYLNDRFDKRLPLGVFYRFSSI</sequence>
<evidence type="ECO:0000256" key="1">
    <source>
        <dbReference type="ARBA" id="ARBA00022603"/>
    </source>
</evidence>
<keyword evidence="1" id="KW-0489">Methyltransferase</keyword>
<accession>A0A3P1C110</accession>
<evidence type="ECO:0000313" key="6">
    <source>
        <dbReference type="Proteomes" id="UP000271925"/>
    </source>
</evidence>
<dbReference type="OrthoDB" id="9805492at2"/>
<keyword evidence="2" id="KW-0808">Transferase</keyword>
<dbReference type="InterPro" id="IPR019614">
    <property type="entry name" value="SAM-dep_methyl-trfase"/>
</dbReference>
<reference evidence="5 6" key="1">
    <citation type="submission" date="2018-11" db="EMBL/GenBank/DDBJ databases">
        <authorList>
            <person name="Zhou Z."/>
            <person name="Wang G."/>
        </authorList>
    </citation>
    <scope>NUCLEOTIDE SEQUENCE [LARGE SCALE GENOMIC DNA]</scope>
    <source>
        <strain evidence="5 6">KCTC52004</strain>
    </source>
</reference>
<dbReference type="AlphaFoldDB" id="A0A3P1C110"/>
<dbReference type="GO" id="GO:0008168">
    <property type="term" value="F:methyltransferase activity"/>
    <property type="evidence" value="ECO:0007669"/>
    <property type="project" value="UniProtKB-KW"/>
</dbReference>
<dbReference type="InterPro" id="IPR029063">
    <property type="entry name" value="SAM-dependent_MTases_sf"/>
</dbReference>